<dbReference type="Pfam" id="PF02319">
    <property type="entry name" value="WHD_E2F_TDP"/>
    <property type="match status" value="1"/>
</dbReference>
<dbReference type="GO" id="GO:0000981">
    <property type="term" value="F:DNA-binding transcription factor activity, RNA polymerase II-specific"/>
    <property type="evidence" value="ECO:0007669"/>
    <property type="project" value="TreeGrafter"/>
</dbReference>
<evidence type="ECO:0000313" key="8">
    <source>
        <dbReference type="EMBL" id="KAF3858054.1"/>
    </source>
</evidence>
<evidence type="ECO:0000313" key="9">
    <source>
        <dbReference type="Proteomes" id="UP000518266"/>
    </source>
</evidence>
<dbReference type="InterPro" id="IPR015633">
    <property type="entry name" value="E2F"/>
</dbReference>
<evidence type="ECO:0000256" key="3">
    <source>
        <dbReference type="ARBA" id="ARBA00023125"/>
    </source>
</evidence>
<comment type="caution">
    <text evidence="8">The sequence shown here is derived from an EMBL/GenBank/DDBJ whole genome shotgun (WGS) entry which is preliminary data.</text>
</comment>
<protein>
    <recommendedName>
        <fullName evidence="7">E2F/DP family winged-helix DNA-binding domain-containing protein</fullName>
    </recommendedName>
</protein>
<keyword evidence="2 5" id="KW-0805">Transcription regulation</keyword>
<dbReference type="SUPFAM" id="SSF144074">
    <property type="entry name" value="E2F-DP heterodimerization region"/>
    <property type="match status" value="1"/>
</dbReference>
<dbReference type="EMBL" id="JAAKFY010000004">
    <property type="protein sequence ID" value="KAF3858054.1"/>
    <property type="molecule type" value="Genomic_DNA"/>
</dbReference>
<organism evidence="8 9">
    <name type="scientific">Dissostichus mawsoni</name>
    <name type="common">Antarctic cod</name>
    <dbReference type="NCBI Taxonomy" id="36200"/>
    <lineage>
        <taxon>Eukaryota</taxon>
        <taxon>Metazoa</taxon>
        <taxon>Chordata</taxon>
        <taxon>Craniata</taxon>
        <taxon>Vertebrata</taxon>
        <taxon>Euteleostomi</taxon>
        <taxon>Actinopterygii</taxon>
        <taxon>Neopterygii</taxon>
        <taxon>Teleostei</taxon>
        <taxon>Neoteleostei</taxon>
        <taxon>Acanthomorphata</taxon>
        <taxon>Eupercaria</taxon>
        <taxon>Perciformes</taxon>
        <taxon>Notothenioidei</taxon>
        <taxon>Nototheniidae</taxon>
        <taxon>Dissostichus</taxon>
    </lineage>
</organism>
<evidence type="ECO:0000256" key="6">
    <source>
        <dbReference type="SAM" id="Coils"/>
    </source>
</evidence>
<dbReference type="Gene3D" id="1.10.10.10">
    <property type="entry name" value="Winged helix-like DNA-binding domain superfamily/Winged helix DNA-binding domain"/>
    <property type="match status" value="1"/>
</dbReference>
<dbReference type="InterPro" id="IPR036390">
    <property type="entry name" value="WH_DNA-bd_sf"/>
</dbReference>
<keyword evidence="4 5" id="KW-0804">Transcription</keyword>
<sequence>MELEMTETVRSTPSRHEKSLGLLTMKFVSLLQEAKDGVLDLKVAADSLAVKQKRRIYDITNVLEGVGLIEKKNKNIIQWRGENSGSQTQEVLEQVKVLKAQISELEAQEKELDLQKAWLEENIKHLNHDPGQSGQKKYQVNLRSHSAPIQVMLINRDSDSTIPVVFSVPPIDDICPMPTPPSTPATLQRFPLTTSSFSSSNTTSSSYCSQGSFCSDHQMVLPDHDEALTPTSTPPDMQMECHVQSAVMLGQQQMDLGSEFQSMLDVLLTLLMS</sequence>
<keyword evidence="3 5" id="KW-0238">DNA-binding</keyword>
<dbReference type="OrthoDB" id="1743261at2759"/>
<dbReference type="InterPro" id="IPR037241">
    <property type="entry name" value="E2F-DP_heterodim"/>
</dbReference>
<comment type="subcellular location">
    <subcellularLocation>
        <location evidence="5">Nucleus</location>
    </subcellularLocation>
</comment>
<proteinExistence type="inferred from homology"/>
<dbReference type="SMART" id="SM01372">
    <property type="entry name" value="E2F_TDP"/>
    <property type="match status" value="1"/>
</dbReference>
<dbReference type="AlphaFoldDB" id="A0A7J5Z899"/>
<evidence type="ECO:0000259" key="7">
    <source>
        <dbReference type="SMART" id="SM01372"/>
    </source>
</evidence>
<dbReference type="Proteomes" id="UP000518266">
    <property type="component" value="Unassembled WGS sequence"/>
</dbReference>
<keyword evidence="9" id="KW-1185">Reference proteome</keyword>
<feature type="domain" description="E2F/DP family winged-helix DNA-binding" evidence="7">
    <location>
        <begin position="15"/>
        <end position="81"/>
    </location>
</feature>
<gene>
    <name evidence="8" type="ORF">F7725_011255</name>
</gene>
<evidence type="ECO:0000256" key="4">
    <source>
        <dbReference type="ARBA" id="ARBA00023163"/>
    </source>
</evidence>
<name>A0A7J5Z899_DISMA</name>
<dbReference type="SUPFAM" id="SSF46785">
    <property type="entry name" value="Winged helix' DNA-binding domain"/>
    <property type="match status" value="1"/>
</dbReference>
<evidence type="ECO:0000256" key="2">
    <source>
        <dbReference type="ARBA" id="ARBA00023015"/>
    </source>
</evidence>
<keyword evidence="6" id="KW-0175">Coiled coil</keyword>
<dbReference type="FunFam" id="1.10.10.10:FF:000008">
    <property type="entry name" value="E2F transcription factor 1"/>
    <property type="match status" value="1"/>
</dbReference>
<dbReference type="GO" id="GO:0090575">
    <property type="term" value="C:RNA polymerase II transcription regulator complex"/>
    <property type="evidence" value="ECO:0007669"/>
    <property type="project" value="TreeGrafter"/>
</dbReference>
<dbReference type="InterPro" id="IPR003316">
    <property type="entry name" value="E2F_WHTH_DNA-bd_dom"/>
</dbReference>
<dbReference type="PANTHER" id="PTHR12081">
    <property type="entry name" value="TRANSCRIPTION FACTOR E2F"/>
    <property type="match status" value="1"/>
</dbReference>
<dbReference type="Gene3D" id="6.10.250.540">
    <property type="match status" value="1"/>
</dbReference>
<evidence type="ECO:0000256" key="1">
    <source>
        <dbReference type="ARBA" id="ARBA00010940"/>
    </source>
</evidence>
<dbReference type="PANTHER" id="PTHR12081:SF35">
    <property type="entry name" value="TRANSCRIPTION FACTOR E2F5"/>
    <property type="match status" value="1"/>
</dbReference>
<keyword evidence="5" id="KW-0539">Nucleus</keyword>
<accession>A0A7J5Z899</accession>
<dbReference type="InterPro" id="IPR036388">
    <property type="entry name" value="WH-like_DNA-bd_sf"/>
</dbReference>
<reference evidence="8 9" key="1">
    <citation type="submission" date="2020-03" db="EMBL/GenBank/DDBJ databases">
        <title>Dissostichus mawsoni Genome sequencing and assembly.</title>
        <authorList>
            <person name="Park H."/>
        </authorList>
    </citation>
    <scope>NUCLEOTIDE SEQUENCE [LARGE SCALE GENOMIC DNA]</scope>
    <source>
        <strain evidence="8">DM0001</strain>
        <tissue evidence="8">Muscle</tissue>
    </source>
</reference>
<evidence type="ECO:0000256" key="5">
    <source>
        <dbReference type="RuleBase" id="RU003796"/>
    </source>
</evidence>
<comment type="similarity">
    <text evidence="1 5">Belongs to the E2F/DP family.</text>
</comment>
<feature type="coiled-coil region" evidence="6">
    <location>
        <begin position="88"/>
        <end position="122"/>
    </location>
</feature>
<dbReference type="GO" id="GO:0000978">
    <property type="term" value="F:RNA polymerase II cis-regulatory region sequence-specific DNA binding"/>
    <property type="evidence" value="ECO:0007669"/>
    <property type="project" value="InterPro"/>
</dbReference>